<keyword evidence="3" id="KW-0949">S-adenosyl-L-methionine</keyword>
<dbReference type="RefSeq" id="WP_379482362.1">
    <property type="nucleotide sequence ID" value="NZ_JBHLTL010000011.1"/>
</dbReference>
<reference evidence="5 6" key="1">
    <citation type="submission" date="2024-09" db="EMBL/GenBank/DDBJ databases">
        <authorList>
            <person name="Sun Q."/>
            <person name="Mori K."/>
        </authorList>
    </citation>
    <scope>NUCLEOTIDE SEQUENCE [LARGE SCALE GENOMIC DNA]</scope>
    <source>
        <strain evidence="5 6">NCAIM B.02537</strain>
    </source>
</reference>
<dbReference type="EC" id="2.1.1.-" evidence="5"/>
<dbReference type="Gene3D" id="3.40.50.150">
    <property type="entry name" value="Vaccinia Virus protein VP39"/>
    <property type="match status" value="1"/>
</dbReference>
<name>A0ABV6PL06_9SPHN</name>
<dbReference type="SUPFAM" id="SSF53335">
    <property type="entry name" value="S-adenosyl-L-methionine-dependent methyltransferases"/>
    <property type="match status" value="1"/>
</dbReference>
<dbReference type="EMBL" id="JBHLTL010000011">
    <property type="protein sequence ID" value="MFC0590505.1"/>
    <property type="molecule type" value="Genomic_DNA"/>
</dbReference>
<dbReference type="InterPro" id="IPR019614">
    <property type="entry name" value="SAM-dep_methyl-trfase"/>
</dbReference>
<evidence type="ECO:0000256" key="3">
    <source>
        <dbReference type="ARBA" id="ARBA00022691"/>
    </source>
</evidence>
<dbReference type="Pfam" id="PF10672">
    <property type="entry name" value="Methyltrans_SAM"/>
    <property type="match status" value="1"/>
</dbReference>
<sequence>MAGAAWADYGLIDSGDGRKLERYGPHRFIRPDTQALWHPKLERWASDGEFVPGSDEDGGGRWQFANPVPQDGWPLHWNDVRFTAQCTPFRHLGFFPDMAPVWDWMGEQLAGRSDAATMNLFGYTGVGTLALSHYGPVTHVDASKKSVAQARANAELAGMADRPLRWIVDDAAKFTAREVRRGKRYDGIILDPPKFGRGPEGEVWRLEEHLPGLIEDCRALLDAESRFLFLTVYAVRMSSLALAGLLDDVFADLPGTIEHGDLAMREEQEGGRLLPTAIFARWSNPG</sequence>
<accession>A0ABV6PL06</accession>
<dbReference type="Proteomes" id="UP001589943">
    <property type="component" value="Unassembled WGS sequence"/>
</dbReference>
<evidence type="ECO:0000256" key="1">
    <source>
        <dbReference type="ARBA" id="ARBA00022603"/>
    </source>
</evidence>
<keyword evidence="1 5" id="KW-0489">Methyltransferase</keyword>
<protein>
    <submittedName>
        <fullName evidence="5">Class I SAM-dependent methyltransferase</fullName>
        <ecNumber evidence="5">2.1.1.-</ecNumber>
    </submittedName>
</protein>
<keyword evidence="6" id="KW-1185">Reference proteome</keyword>
<keyword evidence="2 5" id="KW-0808">Transferase</keyword>
<dbReference type="CDD" id="cd02440">
    <property type="entry name" value="AdoMet_MTases"/>
    <property type="match status" value="1"/>
</dbReference>
<dbReference type="InterPro" id="IPR029063">
    <property type="entry name" value="SAM-dependent_MTases_sf"/>
</dbReference>
<gene>
    <name evidence="5" type="ORF">ACFFF7_13930</name>
</gene>
<dbReference type="PANTHER" id="PTHR43042:SF2">
    <property type="entry name" value="SAM-DEPENDENT METHYLTRANSFERASE"/>
    <property type="match status" value="1"/>
</dbReference>
<dbReference type="GO" id="GO:0032259">
    <property type="term" value="P:methylation"/>
    <property type="evidence" value="ECO:0007669"/>
    <property type="project" value="UniProtKB-KW"/>
</dbReference>
<evidence type="ECO:0000313" key="5">
    <source>
        <dbReference type="EMBL" id="MFC0590505.1"/>
    </source>
</evidence>
<evidence type="ECO:0000256" key="2">
    <source>
        <dbReference type="ARBA" id="ARBA00022679"/>
    </source>
</evidence>
<dbReference type="PANTHER" id="PTHR43042">
    <property type="entry name" value="SAM-DEPENDENT METHYLTRANSFERASE"/>
    <property type="match status" value="1"/>
</dbReference>
<proteinExistence type="predicted"/>
<dbReference type="InterPro" id="IPR013780">
    <property type="entry name" value="Glyco_hydro_b"/>
</dbReference>
<comment type="caution">
    <text evidence="5">The sequence shown here is derived from an EMBL/GenBank/DDBJ whole genome shotgun (WGS) entry which is preliminary data.</text>
</comment>
<organism evidence="5 6">
    <name type="scientific">Novosphingobium aquiterrae</name>
    <dbReference type="NCBI Taxonomy" id="624388"/>
    <lineage>
        <taxon>Bacteria</taxon>
        <taxon>Pseudomonadati</taxon>
        <taxon>Pseudomonadota</taxon>
        <taxon>Alphaproteobacteria</taxon>
        <taxon>Sphingomonadales</taxon>
        <taxon>Sphingomonadaceae</taxon>
        <taxon>Novosphingobium</taxon>
    </lineage>
</organism>
<evidence type="ECO:0000259" key="4">
    <source>
        <dbReference type="Pfam" id="PF10672"/>
    </source>
</evidence>
<feature type="domain" description="S-adenosylmethionine-dependent methyltransferase" evidence="4">
    <location>
        <begin position="68"/>
        <end position="198"/>
    </location>
</feature>
<dbReference type="Gene3D" id="2.60.40.1180">
    <property type="entry name" value="Golgi alpha-mannosidase II"/>
    <property type="match status" value="1"/>
</dbReference>
<evidence type="ECO:0000313" key="6">
    <source>
        <dbReference type="Proteomes" id="UP001589943"/>
    </source>
</evidence>
<dbReference type="GO" id="GO:0008168">
    <property type="term" value="F:methyltransferase activity"/>
    <property type="evidence" value="ECO:0007669"/>
    <property type="project" value="UniProtKB-KW"/>
</dbReference>